<feature type="signal peptide" evidence="2">
    <location>
        <begin position="1"/>
        <end position="23"/>
    </location>
</feature>
<feature type="compositionally biased region" description="Basic and acidic residues" evidence="1">
    <location>
        <begin position="303"/>
        <end position="321"/>
    </location>
</feature>
<accession>A0ABS7AVV4</accession>
<proteinExistence type="predicted"/>
<protein>
    <submittedName>
        <fullName evidence="3">Uncharacterized protein</fullName>
    </submittedName>
</protein>
<evidence type="ECO:0000313" key="3">
    <source>
        <dbReference type="EMBL" id="MBW6432881.1"/>
    </source>
</evidence>
<feature type="chain" id="PRO_5047291568" evidence="2">
    <location>
        <begin position="24"/>
        <end position="321"/>
    </location>
</feature>
<gene>
    <name evidence="3" type="ORF">KZ829_03885</name>
</gene>
<feature type="region of interest" description="Disordered" evidence="1">
    <location>
        <begin position="90"/>
        <end position="109"/>
    </location>
</feature>
<reference evidence="3 4" key="1">
    <citation type="journal article" date="2013" name="Antonie Van Leeuwenhoek">
        <title>Actinoplanes hulinensis sp. nov., a novel actinomycete isolated from soybean root (Glycine max (L.) Merr).</title>
        <authorList>
            <person name="Shen Y."/>
            <person name="Liu C."/>
            <person name="Wang X."/>
            <person name="Zhao J."/>
            <person name="Jia F."/>
            <person name="Zhang Y."/>
            <person name="Wang L."/>
            <person name="Yang D."/>
            <person name="Xiang W."/>
        </authorList>
    </citation>
    <scope>NUCLEOTIDE SEQUENCE [LARGE SCALE GENOMIC DNA]</scope>
    <source>
        <strain evidence="3 4">NEAU-M9</strain>
    </source>
</reference>
<feature type="compositionally biased region" description="Basic and acidic residues" evidence="1">
    <location>
        <begin position="240"/>
        <end position="265"/>
    </location>
</feature>
<comment type="caution">
    <text evidence="3">The sequence shown here is derived from an EMBL/GenBank/DDBJ whole genome shotgun (WGS) entry which is preliminary data.</text>
</comment>
<dbReference type="Proteomes" id="UP001519863">
    <property type="component" value="Unassembled WGS sequence"/>
</dbReference>
<name>A0ABS7AVV4_9ACTN</name>
<feature type="region of interest" description="Disordered" evidence="1">
    <location>
        <begin position="229"/>
        <end position="321"/>
    </location>
</feature>
<sequence>MRKLWCAGALAGGILLGATPAWADDTLAPAADAGAAAPAIGQDPAAGLGAARTSLRNALGYALDPANAWRFAADPLSGQPLVQVEPGTARNAPALEDHPDGRGTAKNARSGRRLLPAADVIRGTVPAATRRYSGSRSSSLPIPVTLSGLLSQNFPSIGGLGPAGVSPSTPAAPPPNTRVRRPAPDERPFAPRLEHDQADYSLLGGLAGANPVSMLDRDITDLPNDVAGLPLGGELTEPNPADKKARASKADEPKVGDQKADDPKSATETPGAGSGPAAGSNEVPGGIAAPSRPKAIPGDPAIDDPRLHEEPVDGFVDRGTD</sequence>
<organism evidence="3 4">
    <name type="scientific">Actinoplanes hulinensis</name>
    <dbReference type="NCBI Taxonomy" id="1144547"/>
    <lineage>
        <taxon>Bacteria</taxon>
        <taxon>Bacillati</taxon>
        <taxon>Actinomycetota</taxon>
        <taxon>Actinomycetes</taxon>
        <taxon>Micromonosporales</taxon>
        <taxon>Micromonosporaceae</taxon>
        <taxon>Actinoplanes</taxon>
    </lineage>
</organism>
<keyword evidence="2" id="KW-0732">Signal</keyword>
<dbReference type="EMBL" id="JAHXZI010000002">
    <property type="protein sequence ID" value="MBW6432881.1"/>
    <property type="molecule type" value="Genomic_DNA"/>
</dbReference>
<dbReference type="RefSeq" id="WP_220142477.1">
    <property type="nucleotide sequence ID" value="NZ_JAHXZI010000002.1"/>
</dbReference>
<evidence type="ECO:0000256" key="1">
    <source>
        <dbReference type="SAM" id="MobiDB-lite"/>
    </source>
</evidence>
<evidence type="ECO:0000256" key="2">
    <source>
        <dbReference type="SAM" id="SignalP"/>
    </source>
</evidence>
<feature type="region of interest" description="Disordered" evidence="1">
    <location>
        <begin position="160"/>
        <end position="190"/>
    </location>
</feature>
<evidence type="ECO:0000313" key="4">
    <source>
        <dbReference type="Proteomes" id="UP001519863"/>
    </source>
</evidence>
<keyword evidence="4" id="KW-1185">Reference proteome</keyword>